<dbReference type="SUPFAM" id="SSF55729">
    <property type="entry name" value="Acyl-CoA N-acyltransferases (Nat)"/>
    <property type="match status" value="1"/>
</dbReference>
<accession>A0A073JT22</accession>
<dbReference type="InterPro" id="IPR016181">
    <property type="entry name" value="Acyl_CoA_acyltransferase"/>
</dbReference>
<gene>
    <name evidence="2" type="ORF">BAMA_15350</name>
</gene>
<dbReference type="STRING" id="574376.BAMA_15350"/>
<evidence type="ECO:0000259" key="1">
    <source>
        <dbReference type="PROSITE" id="PS51186"/>
    </source>
</evidence>
<dbReference type="GO" id="GO:0016747">
    <property type="term" value="F:acyltransferase activity, transferring groups other than amino-acyl groups"/>
    <property type="evidence" value="ECO:0007669"/>
    <property type="project" value="InterPro"/>
</dbReference>
<dbReference type="Pfam" id="PF00583">
    <property type="entry name" value="Acetyltransf_1"/>
    <property type="match status" value="1"/>
</dbReference>
<dbReference type="AlphaFoldDB" id="A0A073JT22"/>
<name>A0A073JT22_9BACI</name>
<dbReference type="RefSeq" id="WP_034643408.1">
    <property type="nucleotide sequence ID" value="NZ_CBCSJC010000016.1"/>
</dbReference>
<dbReference type="Gene3D" id="3.40.630.30">
    <property type="match status" value="1"/>
</dbReference>
<evidence type="ECO:0000313" key="2">
    <source>
        <dbReference type="EMBL" id="KEK17397.1"/>
    </source>
</evidence>
<organism evidence="2 3">
    <name type="scientific">Bacillus manliponensis</name>
    <dbReference type="NCBI Taxonomy" id="574376"/>
    <lineage>
        <taxon>Bacteria</taxon>
        <taxon>Bacillati</taxon>
        <taxon>Bacillota</taxon>
        <taxon>Bacilli</taxon>
        <taxon>Bacillales</taxon>
        <taxon>Bacillaceae</taxon>
        <taxon>Bacillus</taxon>
        <taxon>Bacillus cereus group</taxon>
    </lineage>
</organism>
<dbReference type="eggNOG" id="ENOG5032W84">
    <property type="taxonomic scope" value="Bacteria"/>
</dbReference>
<reference evidence="2 3" key="1">
    <citation type="submission" date="2014-06" db="EMBL/GenBank/DDBJ databases">
        <title>Draft genome sequence of Bacillus manliponensis JCM 15802 (MCCC 1A00708).</title>
        <authorList>
            <person name="Lai Q."/>
            <person name="Liu Y."/>
            <person name="Shao Z."/>
        </authorList>
    </citation>
    <scope>NUCLEOTIDE SEQUENCE [LARGE SCALE GENOMIC DNA]</scope>
    <source>
        <strain evidence="2 3">JCM 15802</strain>
    </source>
</reference>
<feature type="domain" description="N-acetyltransferase" evidence="1">
    <location>
        <begin position="3"/>
        <end position="156"/>
    </location>
</feature>
<sequence>MVMHIQELTNEQNIAHYIKEILHLWNENCIETAECELEEADRKAIGEQIIRYVSSPHGVVLLAISKEHEIVGYSIASTKQDLVSNEQYGQIDEVYIAKGWRRKQVANEFVSQIMRFFQQKDICTIYVHVDLENQLAAHFWEGIGFDKEFHLFSHVK</sequence>
<dbReference type="InterPro" id="IPR000182">
    <property type="entry name" value="GNAT_dom"/>
</dbReference>
<protein>
    <recommendedName>
        <fullName evidence="1">N-acetyltransferase domain-containing protein</fullName>
    </recommendedName>
</protein>
<dbReference type="EMBL" id="JOTN01000030">
    <property type="protein sequence ID" value="KEK17397.1"/>
    <property type="molecule type" value="Genomic_DNA"/>
</dbReference>
<dbReference type="OrthoDB" id="2738968at2"/>
<dbReference type="PROSITE" id="PS51186">
    <property type="entry name" value="GNAT"/>
    <property type="match status" value="1"/>
</dbReference>
<comment type="caution">
    <text evidence="2">The sequence shown here is derived from an EMBL/GenBank/DDBJ whole genome shotgun (WGS) entry which is preliminary data.</text>
</comment>
<proteinExistence type="predicted"/>
<dbReference type="Proteomes" id="UP000027822">
    <property type="component" value="Unassembled WGS sequence"/>
</dbReference>
<evidence type="ECO:0000313" key="3">
    <source>
        <dbReference type="Proteomes" id="UP000027822"/>
    </source>
</evidence>
<keyword evidence="3" id="KW-1185">Reference proteome</keyword>